<dbReference type="AlphaFoldDB" id="A0A1A6GXR8"/>
<evidence type="ECO:0000313" key="2">
    <source>
        <dbReference type="Proteomes" id="UP000092124"/>
    </source>
</evidence>
<reference evidence="1 2" key="1">
    <citation type="submission" date="2016-06" db="EMBL/GenBank/DDBJ databases">
        <title>The Draft Genome Sequence and Annotation of the Desert Woodrat Neotoma lepida.</title>
        <authorList>
            <person name="Campbell M."/>
            <person name="Oakeson K.F."/>
            <person name="Yandell M."/>
            <person name="Halpert J.R."/>
            <person name="Dearing D."/>
        </authorList>
    </citation>
    <scope>NUCLEOTIDE SEQUENCE [LARGE SCALE GENOMIC DNA]</scope>
    <source>
        <strain evidence="1">417</strain>
        <tissue evidence="1">Liver</tissue>
    </source>
</reference>
<protein>
    <submittedName>
        <fullName evidence="1">Uncharacterized protein</fullName>
    </submittedName>
</protein>
<organism evidence="1 2">
    <name type="scientific">Neotoma lepida</name>
    <name type="common">Desert woodrat</name>
    <dbReference type="NCBI Taxonomy" id="56216"/>
    <lineage>
        <taxon>Eukaryota</taxon>
        <taxon>Metazoa</taxon>
        <taxon>Chordata</taxon>
        <taxon>Craniata</taxon>
        <taxon>Vertebrata</taxon>
        <taxon>Euteleostomi</taxon>
        <taxon>Mammalia</taxon>
        <taxon>Eutheria</taxon>
        <taxon>Euarchontoglires</taxon>
        <taxon>Glires</taxon>
        <taxon>Rodentia</taxon>
        <taxon>Myomorpha</taxon>
        <taxon>Muroidea</taxon>
        <taxon>Cricetidae</taxon>
        <taxon>Neotominae</taxon>
        <taxon>Neotoma</taxon>
    </lineage>
</organism>
<accession>A0A1A6GXR8</accession>
<keyword evidence="2" id="KW-1185">Reference proteome</keyword>
<dbReference type="EMBL" id="LZPO01066263">
    <property type="protein sequence ID" value="OBS70961.1"/>
    <property type="molecule type" value="Genomic_DNA"/>
</dbReference>
<sequence length="92" mass="9999">MAECAASAAALPYVSPRVEVQRVRPVLCPVPSPSTMPGSAPSLHQIWHPETPPHSGTPGPCSVLGTRMCSFWLKQGSLVFCFFHHIIDTFIQ</sequence>
<proteinExistence type="predicted"/>
<name>A0A1A6GXR8_NEOLE</name>
<comment type="caution">
    <text evidence="1">The sequence shown here is derived from an EMBL/GenBank/DDBJ whole genome shotgun (WGS) entry which is preliminary data.</text>
</comment>
<gene>
    <name evidence="1" type="ORF">A6R68_00458</name>
</gene>
<evidence type="ECO:0000313" key="1">
    <source>
        <dbReference type="EMBL" id="OBS70961.1"/>
    </source>
</evidence>
<dbReference type="Proteomes" id="UP000092124">
    <property type="component" value="Unassembled WGS sequence"/>
</dbReference>